<dbReference type="InterPro" id="IPR016032">
    <property type="entry name" value="Sig_transdc_resp-reg_C-effctor"/>
</dbReference>
<comment type="caution">
    <text evidence="5">The sequence shown here is derived from an EMBL/GenBank/DDBJ whole genome shotgun (WGS) entry which is preliminary data.</text>
</comment>
<organism evidence="5 6">
    <name type="scientific">Mesorhizobium zhangyense</name>
    <dbReference type="NCBI Taxonomy" id="1776730"/>
    <lineage>
        <taxon>Bacteria</taxon>
        <taxon>Pseudomonadati</taxon>
        <taxon>Pseudomonadota</taxon>
        <taxon>Alphaproteobacteria</taxon>
        <taxon>Hyphomicrobiales</taxon>
        <taxon>Phyllobacteriaceae</taxon>
        <taxon>Mesorhizobium</taxon>
    </lineage>
</organism>
<dbReference type="InterPro" id="IPR036388">
    <property type="entry name" value="WH-like_DNA-bd_sf"/>
</dbReference>
<keyword evidence="1" id="KW-0805">Transcription regulation</keyword>
<dbReference type="CDD" id="cd06170">
    <property type="entry name" value="LuxR_C_like"/>
    <property type="match status" value="1"/>
</dbReference>
<evidence type="ECO:0000256" key="2">
    <source>
        <dbReference type="ARBA" id="ARBA00023125"/>
    </source>
</evidence>
<dbReference type="SUPFAM" id="SSF46894">
    <property type="entry name" value="C-terminal effector domain of the bipartite response regulators"/>
    <property type="match status" value="1"/>
</dbReference>
<evidence type="ECO:0000259" key="4">
    <source>
        <dbReference type="PROSITE" id="PS50043"/>
    </source>
</evidence>
<dbReference type="Proteomes" id="UP000481252">
    <property type="component" value="Unassembled WGS sequence"/>
</dbReference>
<dbReference type="GO" id="GO:0003677">
    <property type="term" value="F:DNA binding"/>
    <property type="evidence" value="ECO:0007669"/>
    <property type="project" value="UniProtKB-KW"/>
</dbReference>
<dbReference type="Pfam" id="PF00196">
    <property type="entry name" value="GerE"/>
    <property type="match status" value="1"/>
</dbReference>
<evidence type="ECO:0000256" key="1">
    <source>
        <dbReference type="ARBA" id="ARBA00023015"/>
    </source>
</evidence>
<reference evidence="5 6" key="1">
    <citation type="submission" date="2020-02" db="EMBL/GenBank/DDBJ databases">
        <title>Genome sequence of the type strain CGMCC 1.15528 of Mesorhizobium zhangyense.</title>
        <authorList>
            <person name="Gao J."/>
            <person name="Sun J."/>
        </authorList>
    </citation>
    <scope>NUCLEOTIDE SEQUENCE [LARGE SCALE GENOMIC DNA]</scope>
    <source>
        <strain evidence="5 6">CGMCC 1.15528</strain>
    </source>
</reference>
<name>A0A7C9R742_9HYPH</name>
<dbReference type="SMART" id="SM00421">
    <property type="entry name" value="HTH_LUXR"/>
    <property type="match status" value="1"/>
</dbReference>
<dbReference type="InterPro" id="IPR000792">
    <property type="entry name" value="Tscrpt_reg_LuxR_C"/>
</dbReference>
<accession>A0A7C9R742</accession>
<keyword evidence="2" id="KW-0238">DNA-binding</keyword>
<dbReference type="PROSITE" id="PS50043">
    <property type="entry name" value="HTH_LUXR_2"/>
    <property type="match status" value="1"/>
</dbReference>
<proteinExistence type="predicted"/>
<protein>
    <submittedName>
        <fullName evidence="5">Helix-turn-helix transcriptional regulator</fullName>
    </submittedName>
</protein>
<evidence type="ECO:0000313" key="5">
    <source>
        <dbReference type="EMBL" id="NGN41479.1"/>
    </source>
</evidence>
<evidence type="ECO:0000313" key="6">
    <source>
        <dbReference type="Proteomes" id="UP000481252"/>
    </source>
</evidence>
<dbReference type="PROSITE" id="PS00622">
    <property type="entry name" value="HTH_LUXR_1"/>
    <property type="match status" value="1"/>
</dbReference>
<gene>
    <name evidence="5" type="ORF">G6N74_10400</name>
</gene>
<dbReference type="EMBL" id="JAAKZG010000004">
    <property type="protein sequence ID" value="NGN41479.1"/>
    <property type="molecule type" value="Genomic_DNA"/>
</dbReference>
<dbReference type="GO" id="GO:0006355">
    <property type="term" value="P:regulation of DNA-templated transcription"/>
    <property type="evidence" value="ECO:0007669"/>
    <property type="project" value="InterPro"/>
</dbReference>
<evidence type="ECO:0000256" key="3">
    <source>
        <dbReference type="ARBA" id="ARBA00023163"/>
    </source>
</evidence>
<keyword evidence="3" id="KW-0804">Transcription</keyword>
<keyword evidence="6" id="KW-1185">Reference proteome</keyword>
<feature type="domain" description="HTH luxR-type" evidence="4">
    <location>
        <begin position="195"/>
        <end position="260"/>
    </location>
</feature>
<dbReference type="PRINTS" id="PR00038">
    <property type="entry name" value="HTHLUXR"/>
</dbReference>
<dbReference type="RefSeq" id="WP_165116998.1">
    <property type="nucleotide sequence ID" value="NZ_JAAKZG010000004.1"/>
</dbReference>
<dbReference type="AlphaFoldDB" id="A0A7C9R742"/>
<dbReference type="Gene3D" id="1.10.10.10">
    <property type="entry name" value="Winged helix-like DNA-binding domain superfamily/Winged helix DNA-binding domain"/>
    <property type="match status" value="1"/>
</dbReference>
<sequence>MRYGFEQWNRSLARAIAGVRSPDFLSSLEAALATLIEFDILMVFAYSGPAKPASLYHNMTRERAATVIADYSKGPYLLDPFYNATVNLKDTGVRRLRDLAPDQFYSSEYFKQHYVRTRIRDEIGFFVRPRADMSVVVSITRSIEEPLFSATELRTIRAAEAVISTLVESHWKDAGDREASGNERHHPDPINAALDQMARNVLTAREIEITSLILRGHSSASIAALLKIVEGTVKIHRKNIYQKLSISSQSALFSLFISHLQKY</sequence>
<dbReference type="PANTHER" id="PTHR44688">
    <property type="entry name" value="DNA-BINDING TRANSCRIPTIONAL ACTIVATOR DEVR_DOSR"/>
    <property type="match status" value="1"/>
</dbReference>
<dbReference type="PANTHER" id="PTHR44688:SF16">
    <property type="entry name" value="DNA-BINDING TRANSCRIPTIONAL ACTIVATOR DEVR_DOSR"/>
    <property type="match status" value="1"/>
</dbReference>